<name>A0A397UTL1_9GLOM</name>
<protein>
    <submittedName>
        <fullName evidence="2">Uncharacterized protein</fullName>
    </submittedName>
</protein>
<evidence type="ECO:0000256" key="1">
    <source>
        <dbReference type="SAM" id="Phobius"/>
    </source>
</evidence>
<feature type="transmembrane region" description="Helical" evidence="1">
    <location>
        <begin position="49"/>
        <end position="69"/>
    </location>
</feature>
<accession>A0A397UTL1</accession>
<keyword evidence="1" id="KW-0472">Membrane</keyword>
<comment type="caution">
    <text evidence="2">The sequence shown here is derived from an EMBL/GenBank/DDBJ whole genome shotgun (WGS) entry which is preliminary data.</text>
</comment>
<keyword evidence="1" id="KW-1133">Transmembrane helix</keyword>
<dbReference type="Proteomes" id="UP000266673">
    <property type="component" value="Unassembled WGS sequence"/>
</dbReference>
<dbReference type="AlphaFoldDB" id="A0A397UTL1"/>
<sequence length="74" mass="9140">MAENKFLFEMRVVPIIPTYVLINGMNIFFGFLKLIYLSEFIKSKTFYKIIYISIYIYIYIYIYYIYITFWRGIV</sequence>
<keyword evidence="1" id="KW-0812">Transmembrane</keyword>
<reference evidence="2 3" key="1">
    <citation type="submission" date="2018-06" db="EMBL/GenBank/DDBJ databases">
        <title>Comparative genomics reveals the genomic features of Rhizophagus irregularis, R. cerebriforme, R. diaphanum and Gigaspora rosea, and their symbiotic lifestyle signature.</title>
        <authorList>
            <person name="Morin E."/>
            <person name="San Clemente H."/>
            <person name="Chen E.C.H."/>
            <person name="De La Providencia I."/>
            <person name="Hainaut M."/>
            <person name="Kuo A."/>
            <person name="Kohler A."/>
            <person name="Murat C."/>
            <person name="Tang N."/>
            <person name="Roy S."/>
            <person name="Loubradou J."/>
            <person name="Henrissat B."/>
            <person name="Grigoriev I.V."/>
            <person name="Corradi N."/>
            <person name="Roux C."/>
            <person name="Martin F.M."/>
        </authorList>
    </citation>
    <scope>NUCLEOTIDE SEQUENCE [LARGE SCALE GENOMIC DNA]</scope>
    <source>
        <strain evidence="2 3">DAOM 194757</strain>
    </source>
</reference>
<feature type="transmembrane region" description="Helical" evidence="1">
    <location>
        <begin position="12"/>
        <end position="37"/>
    </location>
</feature>
<organism evidence="2 3">
    <name type="scientific">Gigaspora rosea</name>
    <dbReference type="NCBI Taxonomy" id="44941"/>
    <lineage>
        <taxon>Eukaryota</taxon>
        <taxon>Fungi</taxon>
        <taxon>Fungi incertae sedis</taxon>
        <taxon>Mucoromycota</taxon>
        <taxon>Glomeromycotina</taxon>
        <taxon>Glomeromycetes</taxon>
        <taxon>Diversisporales</taxon>
        <taxon>Gigasporaceae</taxon>
        <taxon>Gigaspora</taxon>
    </lineage>
</organism>
<gene>
    <name evidence="2" type="ORF">C2G38_2099561</name>
</gene>
<evidence type="ECO:0000313" key="3">
    <source>
        <dbReference type="Proteomes" id="UP000266673"/>
    </source>
</evidence>
<evidence type="ECO:0000313" key="2">
    <source>
        <dbReference type="EMBL" id="RIB12981.1"/>
    </source>
</evidence>
<proteinExistence type="predicted"/>
<feature type="non-terminal residue" evidence="2">
    <location>
        <position position="74"/>
    </location>
</feature>
<keyword evidence="3" id="KW-1185">Reference proteome</keyword>
<dbReference type="EMBL" id="QKWP01000971">
    <property type="protein sequence ID" value="RIB12981.1"/>
    <property type="molecule type" value="Genomic_DNA"/>
</dbReference>